<dbReference type="Proteomes" id="UP000708208">
    <property type="component" value="Unassembled WGS sequence"/>
</dbReference>
<comment type="caution">
    <text evidence="8">The sequence shown here is derived from an EMBL/GenBank/DDBJ whole genome shotgun (WGS) entry which is preliminary data.</text>
</comment>
<dbReference type="EMBL" id="CAJVCH010564287">
    <property type="protein sequence ID" value="CAG7832280.1"/>
    <property type="molecule type" value="Genomic_DNA"/>
</dbReference>
<dbReference type="GO" id="GO:0008158">
    <property type="term" value="F:hedgehog receptor activity"/>
    <property type="evidence" value="ECO:0007669"/>
    <property type="project" value="TreeGrafter"/>
</dbReference>
<dbReference type="GO" id="GO:0045879">
    <property type="term" value="P:negative regulation of smoothened signaling pathway"/>
    <property type="evidence" value="ECO:0007669"/>
    <property type="project" value="TreeGrafter"/>
</dbReference>
<comment type="similarity">
    <text evidence="2">Belongs to the patched family.</text>
</comment>
<dbReference type="PANTHER" id="PTHR46022:SF1">
    <property type="entry name" value="PROTEIN PATCHED"/>
    <property type="match status" value="1"/>
</dbReference>
<dbReference type="GO" id="GO:0005886">
    <property type="term" value="C:plasma membrane"/>
    <property type="evidence" value="ECO:0007669"/>
    <property type="project" value="TreeGrafter"/>
</dbReference>
<evidence type="ECO:0000256" key="4">
    <source>
        <dbReference type="ARBA" id="ARBA00022989"/>
    </source>
</evidence>
<evidence type="ECO:0000256" key="3">
    <source>
        <dbReference type="ARBA" id="ARBA00022692"/>
    </source>
</evidence>
<evidence type="ECO:0000256" key="1">
    <source>
        <dbReference type="ARBA" id="ARBA00004141"/>
    </source>
</evidence>
<keyword evidence="4 7" id="KW-1133">Transmembrane helix</keyword>
<dbReference type="PANTHER" id="PTHR46022">
    <property type="entry name" value="PROTEIN PATCHED"/>
    <property type="match status" value="1"/>
</dbReference>
<dbReference type="GO" id="GO:0097108">
    <property type="term" value="F:hedgehog family protein binding"/>
    <property type="evidence" value="ECO:0007669"/>
    <property type="project" value="TreeGrafter"/>
</dbReference>
<comment type="subcellular location">
    <subcellularLocation>
        <location evidence="1">Membrane</location>
        <topology evidence="1">Multi-pass membrane protein</topology>
    </subcellularLocation>
</comment>
<accession>A0A8J2M3I1</accession>
<feature type="non-terminal residue" evidence="8">
    <location>
        <position position="1"/>
    </location>
</feature>
<proteinExistence type="inferred from homology"/>
<protein>
    <submittedName>
        <fullName evidence="8">Uncharacterized protein</fullName>
    </submittedName>
</protein>
<name>A0A8J2M3I1_9HEXA</name>
<dbReference type="GO" id="GO:0005119">
    <property type="term" value="F:smoothened binding"/>
    <property type="evidence" value="ECO:0007669"/>
    <property type="project" value="TreeGrafter"/>
</dbReference>
<evidence type="ECO:0000256" key="6">
    <source>
        <dbReference type="ARBA" id="ARBA00023180"/>
    </source>
</evidence>
<feature type="transmembrane region" description="Helical" evidence="7">
    <location>
        <begin position="6"/>
        <end position="29"/>
    </location>
</feature>
<keyword evidence="3 7" id="KW-0812">Transmembrane</keyword>
<keyword evidence="9" id="KW-1185">Reference proteome</keyword>
<keyword evidence="6" id="KW-0325">Glycoprotein</keyword>
<keyword evidence="5 7" id="KW-0472">Membrane</keyword>
<dbReference type="AlphaFoldDB" id="A0A8J2M3I1"/>
<organism evidence="8 9">
    <name type="scientific">Allacma fusca</name>
    <dbReference type="NCBI Taxonomy" id="39272"/>
    <lineage>
        <taxon>Eukaryota</taxon>
        <taxon>Metazoa</taxon>
        <taxon>Ecdysozoa</taxon>
        <taxon>Arthropoda</taxon>
        <taxon>Hexapoda</taxon>
        <taxon>Collembola</taxon>
        <taxon>Symphypleona</taxon>
        <taxon>Sminthuridae</taxon>
        <taxon>Allacma</taxon>
    </lineage>
</organism>
<evidence type="ECO:0000313" key="8">
    <source>
        <dbReference type="EMBL" id="CAG7832280.1"/>
    </source>
</evidence>
<reference evidence="8" key="1">
    <citation type="submission" date="2021-06" db="EMBL/GenBank/DDBJ databases">
        <authorList>
            <person name="Hodson N. C."/>
            <person name="Mongue J. A."/>
            <person name="Jaron S. K."/>
        </authorList>
    </citation>
    <scope>NUCLEOTIDE SEQUENCE</scope>
</reference>
<evidence type="ECO:0000256" key="7">
    <source>
        <dbReference type="SAM" id="Phobius"/>
    </source>
</evidence>
<sequence>LSFLNWRWFTGIVVVFYLAWFAVTVLGILRLRLGLPITDVVPSHSSEWEFLTAQGKLFPVYHMKAVTKANFDYPNNQK</sequence>
<evidence type="ECO:0000256" key="5">
    <source>
        <dbReference type="ARBA" id="ARBA00023136"/>
    </source>
</evidence>
<gene>
    <name evidence="8" type="ORF">AFUS01_LOCUS41969</name>
</gene>
<evidence type="ECO:0000256" key="2">
    <source>
        <dbReference type="ARBA" id="ARBA00005585"/>
    </source>
</evidence>
<evidence type="ECO:0000313" key="9">
    <source>
        <dbReference type="Proteomes" id="UP000708208"/>
    </source>
</evidence>